<dbReference type="Proteomes" id="UP000178999">
    <property type="component" value="Unassembled WGS sequence"/>
</dbReference>
<feature type="transmembrane region" description="Helical" evidence="2">
    <location>
        <begin position="67"/>
        <end position="88"/>
    </location>
</feature>
<dbReference type="STRING" id="1802538.A2382_01740"/>
<gene>
    <name evidence="3" type="ORF">A2382_01740</name>
</gene>
<feature type="region of interest" description="Disordered" evidence="1">
    <location>
        <begin position="184"/>
        <end position="214"/>
    </location>
</feature>
<dbReference type="EMBL" id="MGHY01000004">
    <property type="protein sequence ID" value="OGM80145.1"/>
    <property type="molecule type" value="Genomic_DNA"/>
</dbReference>
<accession>A0A1F8CX73</accession>
<keyword evidence="2" id="KW-1133">Transmembrane helix</keyword>
<evidence type="ECO:0000256" key="1">
    <source>
        <dbReference type="SAM" id="MobiDB-lite"/>
    </source>
</evidence>
<proteinExistence type="predicted"/>
<evidence type="ECO:0000313" key="3">
    <source>
        <dbReference type="EMBL" id="OGM80145.1"/>
    </source>
</evidence>
<keyword evidence="2" id="KW-0812">Transmembrane</keyword>
<feature type="compositionally biased region" description="Pro residues" evidence="1">
    <location>
        <begin position="193"/>
        <end position="207"/>
    </location>
</feature>
<dbReference type="AlphaFoldDB" id="A0A1F8CX73"/>
<protein>
    <submittedName>
        <fullName evidence="3">Uncharacterized protein</fullName>
    </submittedName>
</protein>
<organism evidence="3 4">
    <name type="scientific">Candidatus Woesebacteria bacterium RIFOXYB1_FULL_38_16</name>
    <dbReference type="NCBI Taxonomy" id="1802538"/>
    <lineage>
        <taxon>Bacteria</taxon>
        <taxon>Candidatus Woeseibacteriota</taxon>
    </lineage>
</organism>
<evidence type="ECO:0000313" key="4">
    <source>
        <dbReference type="Proteomes" id="UP000178999"/>
    </source>
</evidence>
<sequence>MSANPDSSQNSQTFPFISIEKIKPDFRKKEPPLVDLKISNPVTYLKNWWKKILGNEGLEIRIKLKPLTAIAISLIIISLTLGIGKIVLPFNIPFFEFNETTSTPIPTVSPKIEFRETGFIGELKHNSTSKKFYLIVSSSEVINLIVPDTVNLSELIGRRIFATGKFYPEKNELHVDNIEDLEILPKKSEPIPTSTPTPTPTPEPNPTPEMQSSY</sequence>
<comment type="caution">
    <text evidence="3">The sequence shown here is derived from an EMBL/GenBank/DDBJ whole genome shotgun (WGS) entry which is preliminary data.</text>
</comment>
<reference evidence="3 4" key="1">
    <citation type="journal article" date="2016" name="Nat. Commun.">
        <title>Thousands of microbial genomes shed light on interconnected biogeochemical processes in an aquifer system.</title>
        <authorList>
            <person name="Anantharaman K."/>
            <person name="Brown C.T."/>
            <person name="Hug L.A."/>
            <person name="Sharon I."/>
            <person name="Castelle C.J."/>
            <person name="Probst A.J."/>
            <person name="Thomas B.C."/>
            <person name="Singh A."/>
            <person name="Wilkins M.J."/>
            <person name="Karaoz U."/>
            <person name="Brodie E.L."/>
            <person name="Williams K.H."/>
            <person name="Hubbard S.S."/>
            <person name="Banfield J.F."/>
        </authorList>
    </citation>
    <scope>NUCLEOTIDE SEQUENCE [LARGE SCALE GENOMIC DNA]</scope>
</reference>
<keyword evidence="2" id="KW-0472">Membrane</keyword>
<name>A0A1F8CX73_9BACT</name>
<evidence type="ECO:0000256" key="2">
    <source>
        <dbReference type="SAM" id="Phobius"/>
    </source>
</evidence>